<dbReference type="EMBL" id="CP022310">
    <property type="protein sequence ID" value="QDI68271.1"/>
    <property type="molecule type" value="Genomic_DNA"/>
</dbReference>
<evidence type="ECO:0000313" key="2">
    <source>
        <dbReference type="EMBL" id="QDI68271.1"/>
    </source>
</evidence>
<gene>
    <name evidence="2" type="ORF">CD934_06005</name>
    <name evidence="1" type="ORF">FHS33_000824</name>
</gene>
<dbReference type="Proteomes" id="UP000316215">
    <property type="component" value="Chromosome"/>
</dbReference>
<accession>A0A514JLS5</accession>
<keyword evidence="3" id="KW-1185">Reference proteome</keyword>
<dbReference type="RefSeq" id="WP_142192328.1">
    <property type="nucleotide sequence ID" value="NZ_BMSU01000023.1"/>
</dbReference>
<reference evidence="2 3" key="1">
    <citation type="submission" date="2017-07" db="EMBL/GenBank/DDBJ databases">
        <title>The Complete Genome of Streptomyces asterosporus-ZSY.</title>
        <authorList>
            <person name="Zhang S."/>
        </authorList>
    </citation>
    <scope>NUCLEOTIDE SEQUENCE [LARGE SCALE GENOMIC DNA]</scope>
    <source>
        <strain evidence="2 3">DSM 41452</strain>
    </source>
</reference>
<proteinExistence type="predicted"/>
<dbReference type="AlphaFoldDB" id="A0A514JLS5"/>
<dbReference type="OrthoDB" id="5240615at2"/>
<protein>
    <submittedName>
        <fullName evidence="2">Uncharacterized protein</fullName>
    </submittedName>
</protein>
<sequence length="476" mass="49395">MGTGDGTVLGTTLLHNSGPTASRWNLVLLSEGYRSTEMTQWHTDAQFFVSQLLAMPPFNEPAVQSRINIHRVDVTSTDSGADDPASCGGTGATPKTYFDATYCAGGLARLLTADTAIAQGVLSAQVPAWHQAIVVVNSAKYGGSGGAVAVTSTSGNWVTVAAHELGHSAFGLADEYESWAGCESGETGQNSYSGTEPTAPNVTLDSGRTTIKWAPLVQAATAMPTTRNANCAVCDPQPNPVAAGTIGAFEGAGYYHCGLFRPAFNCMMRNLTPFCAVCQRTIRRTLNPFEWAPRVVDVRAPDINFVFDPSGTLVVNDIAPAIQLAGATGSGFLQSRLAPRGVAGTIGAGKYPYEYRVSMTEVSGPLPASAVRTLSLDFGPIARLNYDGTGGSDVYVVTQGGLGTVRPASVTQQGDRLTIDFGTPGVPAGTGPGGGQTSFFIGLASDHPPRDTTARITDGAGNTHTLAARAPAFPTP</sequence>
<dbReference type="InterPro" id="IPR019026">
    <property type="entry name" value="Peptidase_M64_IgA"/>
</dbReference>
<reference evidence="1 4" key="2">
    <citation type="submission" date="2020-08" db="EMBL/GenBank/DDBJ databases">
        <title>Genomic Encyclopedia of Type Strains, Phase III (KMG-III): the genomes of soil and plant-associated and newly described type strains.</title>
        <authorList>
            <person name="Whitman W."/>
        </authorList>
    </citation>
    <scope>NUCLEOTIDE SEQUENCE [LARGE SCALE GENOMIC DNA]</scope>
    <source>
        <strain evidence="1 4">CECT 3271</strain>
    </source>
</reference>
<dbReference type="Pfam" id="PF09471">
    <property type="entry name" value="Peptidase_M64"/>
    <property type="match status" value="2"/>
</dbReference>
<evidence type="ECO:0000313" key="1">
    <source>
        <dbReference type="EMBL" id="MBA8942435.1"/>
    </source>
</evidence>
<organism evidence="2 3">
    <name type="scientific">Streptomyces calvus</name>
    <dbReference type="NCBI Taxonomy" id="67282"/>
    <lineage>
        <taxon>Bacteria</taxon>
        <taxon>Bacillati</taxon>
        <taxon>Actinomycetota</taxon>
        <taxon>Actinomycetes</taxon>
        <taxon>Kitasatosporales</taxon>
        <taxon>Streptomycetaceae</taxon>
        <taxon>Streptomyces</taxon>
    </lineage>
</organism>
<dbReference type="InterPro" id="IPR024079">
    <property type="entry name" value="MetalloPept_cat_dom_sf"/>
</dbReference>
<evidence type="ECO:0000313" key="3">
    <source>
        <dbReference type="Proteomes" id="UP000316215"/>
    </source>
</evidence>
<dbReference type="Gene3D" id="3.40.390.10">
    <property type="entry name" value="Collagenase (Catalytic Domain)"/>
    <property type="match status" value="1"/>
</dbReference>
<name>A0A514JLS5_9ACTN</name>
<dbReference type="KEGG" id="sast:CD934_06005"/>
<dbReference type="GO" id="GO:0008237">
    <property type="term" value="F:metallopeptidase activity"/>
    <property type="evidence" value="ECO:0007669"/>
    <property type="project" value="InterPro"/>
</dbReference>
<evidence type="ECO:0000313" key="4">
    <source>
        <dbReference type="Proteomes" id="UP000530412"/>
    </source>
</evidence>
<dbReference type="EMBL" id="JACJIE010000001">
    <property type="protein sequence ID" value="MBA8942435.1"/>
    <property type="molecule type" value="Genomic_DNA"/>
</dbReference>
<dbReference type="Proteomes" id="UP000530412">
    <property type="component" value="Unassembled WGS sequence"/>
</dbReference>